<dbReference type="Pfam" id="PF00370">
    <property type="entry name" value="FGGY_N"/>
    <property type="match status" value="1"/>
</dbReference>
<dbReference type="PANTHER" id="PTHR43095">
    <property type="entry name" value="SUGAR KINASE"/>
    <property type="match status" value="1"/>
</dbReference>
<sequence>MKRYLLGFDIGSSSIKAALVDAETGKTAAHAFSPETEMPISSPRPGWAEQHPESWWQEVISVSGKLRRQLDFKPEEIAAIGISYQMHGLVLVDKDQQVLRPSIIWCDSRAVAAGNQAFGDLGKKFCLEHFLNSPGNFTASKLKWVRENEPLVYEKTDKFMLPGDFIAMKMSGEACTTYSGLSEGILWDFLEEKPAQSLLDHYGIDARLIATPKPTFSIQGHLQEGPAELLGLKAGIPIAYRAGDQPNNAFSLNVLEPGEVAATAGTSGVVYSISDKNVHDKQSRVNPFAHVNHTPAHKRLGILLCINGTGILNSWVRKNFGSDLSYEEMNLLASRVPPGADGVSILPFGNGAERMLENRYTGSVISGLDFNNHERGHVFRAAQEGIAFAFRYGMELMQQLGTDTRVIRAGNANMFLSPVFRETLSSLTGATIELYDTDGAAGAARGAGVGAGIYSSPSEAGRYLQRINLVAPQQSQAGALEEAYQAWKLQLLEKLQA</sequence>
<dbReference type="Pfam" id="PF02782">
    <property type="entry name" value="FGGY_C"/>
    <property type="match status" value="1"/>
</dbReference>
<dbReference type="GO" id="GO:0005975">
    <property type="term" value="P:carbohydrate metabolic process"/>
    <property type="evidence" value="ECO:0007669"/>
    <property type="project" value="InterPro"/>
</dbReference>
<accession>A0A4R3KQ40</accession>
<comment type="similarity">
    <text evidence="1">Belongs to the FGGY kinase family.</text>
</comment>
<dbReference type="PANTHER" id="PTHR43095:SF5">
    <property type="entry name" value="XYLULOSE KINASE"/>
    <property type="match status" value="1"/>
</dbReference>
<dbReference type="PIRSF" id="PIRSF000538">
    <property type="entry name" value="GlpK"/>
    <property type="match status" value="1"/>
</dbReference>
<evidence type="ECO:0000259" key="4">
    <source>
        <dbReference type="Pfam" id="PF00370"/>
    </source>
</evidence>
<dbReference type="AlphaFoldDB" id="A0A4R3KQ40"/>
<keyword evidence="3 6" id="KW-0418">Kinase</keyword>
<dbReference type="InterPro" id="IPR000577">
    <property type="entry name" value="Carb_kinase_FGGY"/>
</dbReference>
<organism evidence="6 7">
    <name type="scientific">Anseongella ginsenosidimutans</name>
    <dbReference type="NCBI Taxonomy" id="496056"/>
    <lineage>
        <taxon>Bacteria</taxon>
        <taxon>Pseudomonadati</taxon>
        <taxon>Bacteroidota</taxon>
        <taxon>Sphingobacteriia</taxon>
        <taxon>Sphingobacteriales</taxon>
        <taxon>Sphingobacteriaceae</taxon>
        <taxon>Anseongella</taxon>
    </lineage>
</organism>
<dbReference type="InterPro" id="IPR043129">
    <property type="entry name" value="ATPase_NBD"/>
</dbReference>
<dbReference type="InterPro" id="IPR018484">
    <property type="entry name" value="FGGY_N"/>
</dbReference>
<evidence type="ECO:0000313" key="7">
    <source>
        <dbReference type="Proteomes" id="UP000295807"/>
    </source>
</evidence>
<name>A0A4R3KQ40_9SPHI</name>
<dbReference type="Gene3D" id="3.30.420.40">
    <property type="match status" value="2"/>
</dbReference>
<reference evidence="6 7" key="1">
    <citation type="submission" date="2019-03" db="EMBL/GenBank/DDBJ databases">
        <title>Genomic Encyclopedia of Type Strains, Phase IV (KMG-IV): sequencing the most valuable type-strain genomes for metagenomic binning, comparative biology and taxonomic classification.</title>
        <authorList>
            <person name="Goeker M."/>
        </authorList>
    </citation>
    <scope>NUCLEOTIDE SEQUENCE [LARGE SCALE GENOMIC DNA]</scope>
    <source>
        <strain evidence="6 7">DSM 21100</strain>
    </source>
</reference>
<evidence type="ECO:0000259" key="5">
    <source>
        <dbReference type="Pfam" id="PF02782"/>
    </source>
</evidence>
<dbReference type="CDD" id="cd07809">
    <property type="entry name" value="ASKHA_NBD_FGGY_BaXK-like"/>
    <property type="match status" value="1"/>
</dbReference>
<evidence type="ECO:0000256" key="2">
    <source>
        <dbReference type="ARBA" id="ARBA00022679"/>
    </source>
</evidence>
<dbReference type="GO" id="GO:0016301">
    <property type="term" value="F:kinase activity"/>
    <property type="evidence" value="ECO:0007669"/>
    <property type="project" value="UniProtKB-KW"/>
</dbReference>
<dbReference type="EMBL" id="SMAD01000009">
    <property type="protein sequence ID" value="TCS86056.1"/>
    <property type="molecule type" value="Genomic_DNA"/>
</dbReference>
<feature type="domain" description="Carbohydrate kinase FGGY C-terminal" evidence="5">
    <location>
        <begin position="261"/>
        <end position="444"/>
    </location>
</feature>
<gene>
    <name evidence="6" type="ORF">EDD80_10984</name>
</gene>
<dbReference type="InterPro" id="IPR050406">
    <property type="entry name" value="FGGY_Carb_Kinase"/>
</dbReference>
<protein>
    <submittedName>
        <fullName evidence="6">Xylulokinase</fullName>
    </submittedName>
</protein>
<feature type="domain" description="Carbohydrate kinase FGGY N-terminal" evidence="4">
    <location>
        <begin position="4"/>
        <end position="249"/>
    </location>
</feature>
<proteinExistence type="inferred from homology"/>
<dbReference type="OrthoDB" id="9805576at2"/>
<keyword evidence="2" id="KW-0808">Transferase</keyword>
<evidence type="ECO:0000313" key="6">
    <source>
        <dbReference type="EMBL" id="TCS86056.1"/>
    </source>
</evidence>
<evidence type="ECO:0000256" key="1">
    <source>
        <dbReference type="ARBA" id="ARBA00009156"/>
    </source>
</evidence>
<dbReference type="InterPro" id="IPR018485">
    <property type="entry name" value="FGGY_C"/>
</dbReference>
<dbReference type="RefSeq" id="WP_132129862.1">
    <property type="nucleotide sequence ID" value="NZ_CP042432.1"/>
</dbReference>
<evidence type="ECO:0000256" key="3">
    <source>
        <dbReference type="ARBA" id="ARBA00022777"/>
    </source>
</evidence>
<comment type="caution">
    <text evidence="6">The sequence shown here is derived from an EMBL/GenBank/DDBJ whole genome shotgun (WGS) entry which is preliminary data.</text>
</comment>
<keyword evidence="7" id="KW-1185">Reference proteome</keyword>
<dbReference type="SUPFAM" id="SSF53067">
    <property type="entry name" value="Actin-like ATPase domain"/>
    <property type="match status" value="2"/>
</dbReference>
<dbReference type="Proteomes" id="UP000295807">
    <property type="component" value="Unassembled WGS sequence"/>
</dbReference>